<proteinExistence type="predicted"/>
<dbReference type="InterPro" id="IPR006140">
    <property type="entry name" value="D-isomer_DH_NAD-bd"/>
</dbReference>
<evidence type="ECO:0000313" key="4">
    <source>
        <dbReference type="EMBL" id="TKC06623.1"/>
    </source>
</evidence>
<dbReference type="EMBL" id="SWBR01000004">
    <property type="protein sequence ID" value="TKC06623.1"/>
    <property type="molecule type" value="Genomic_DNA"/>
</dbReference>
<dbReference type="SUPFAM" id="SSF51735">
    <property type="entry name" value="NAD(P)-binding Rossmann-fold domains"/>
    <property type="match status" value="1"/>
</dbReference>
<evidence type="ECO:0000256" key="1">
    <source>
        <dbReference type="ARBA" id="ARBA00023002"/>
    </source>
</evidence>
<dbReference type="GO" id="GO:0051287">
    <property type="term" value="F:NAD binding"/>
    <property type="evidence" value="ECO:0007669"/>
    <property type="project" value="InterPro"/>
</dbReference>
<name>A0A4U1CMS7_9SPHI</name>
<organism evidence="4 5">
    <name type="scientific">Pedobacter polaris</name>
    <dbReference type="NCBI Taxonomy" id="2571273"/>
    <lineage>
        <taxon>Bacteria</taxon>
        <taxon>Pseudomonadati</taxon>
        <taxon>Bacteroidota</taxon>
        <taxon>Sphingobacteriia</taxon>
        <taxon>Sphingobacteriales</taxon>
        <taxon>Sphingobacteriaceae</taxon>
        <taxon>Pedobacter</taxon>
    </lineage>
</organism>
<dbReference type="SUPFAM" id="SSF52283">
    <property type="entry name" value="Formate/glycerate dehydrogenase catalytic domain-like"/>
    <property type="match status" value="1"/>
</dbReference>
<dbReference type="GO" id="GO:0005829">
    <property type="term" value="C:cytosol"/>
    <property type="evidence" value="ECO:0007669"/>
    <property type="project" value="TreeGrafter"/>
</dbReference>
<dbReference type="GO" id="GO:0016618">
    <property type="term" value="F:hydroxypyruvate reductase [NAD(P)H] activity"/>
    <property type="evidence" value="ECO:0007669"/>
    <property type="project" value="TreeGrafter"/>
</dbReference>
<dbReference type="AlphaFoldDB" id="A0A4U1CMS7"/>
<dbReference type="Pfam" id="PF02826">
    <property type="entry name" value="2-Hacid_dh_C"/>
    <property type="match status" value="1"/>
</dbReference>
<keyword evidence="2" id="KW-0520">NAD</keyword>
<dbReference type="OrthoDB" id="1522997at2"/>
<dbReference type="InterPro" id="IPR036291">
    <property type="entry name" value="NAD(P)-bd_dom_sf"/>
</dbReference>
<dbReference type="RefSeq" id="WP_136842782.1">
    <property type="nucleotide sequence ID" value="NZ_SWBR01000004.1"/>
</dbReference>
<evidence type="ECO:0000256" key="2">
    <source>
        <dbReference type="ARBA" id="ARBA00023027"/>
    </source>
</evidence>
<dbReference type="PANTHER" id="PTHR10996">
    <property type="entry name" value="2-HYDROXYACID DEHYDROGENASE-RELATED"/>
    <property type="match status" value="1"/>
</dbReference>
<dbReference type="PANTHER" id="PTHR10996:SF178">
    <property type="entry name" value="2-HYDROXYACID DEHYDROGENASE YGL185C-RELATED"/>
    <property type="match status" value="1"/>
</dbReference>
<evidence type="ECO:0000313" key="5">
    <source>
        <dbReference type="Proteomes" id="UP000309488"/>
    </source>
</evidence>
<evidence type="ECO:0000259" key="3">
    <source>
        <dbReference type="Pfam" id="PF02826"/>
    </source>
</evidence>
<dbReference type="Proteomes" id="UP000309488">
    <property type="component" value="Unassembled WGS sequence"/>
</dbReference>
<keyword evidence="1" id="KW-0560">Oxidoreductase</keyword>
<dbReference type="GO" id="GO:0030267">
    <property type="term" value="F:glyoxylate reductase (NADPH) activity"/>
    <property type="evidence" value="ECO:0007669"/>
    <property type="project" value="TreeGrafter"/>
</dbReference>
<protein>
    <submittedName>
        <fullName evidence="4">D-2-hydroxyacid dehydrogenase</fullName>
    </submittedName>
</protein>
<accession>A0A4U1CMS7</accession>
<sequence>MKILVFTTLGKAERDQLKNGIKQNNEFFFKNDLTEDALIEILLEADVILGNLPIKHLSNPLPQLKFWQLDSAGFDQYQTIDLNIPVANMGTFYAQRCAETIVGGVIAFYRGIHTLIRLQVEKKWIGGKIRQEIQSISDKKIVILGAGAIALAAKEMLNGFGCTITLVARKNPNATIHSFNDLLKILPQTDAVINTLPGSAENYVNETFINAMKKGSIYANVGRGNTTDEGALISALTSGKIAGAILDVTEIEPLPSHSKLWDMDQVILTQHSGGGDENEVQGKVNHFIKNVNKFQSGQQPEDLIALKRGY</sequence>
<dbReference type="InterPro" id="IPR050223">
    <property type="entry name" value="D-isomer_2-hydroxyacid_DH"/>
</dbReference>
<comment type="caution">
    <text evidence="4">The sequence shown here is derived from an EMBL/GenBank/DDBJ whole genome shotgun (WGS) entry which is preliminary data.</text>
</comment>
<gene>
    <name evidence="4" type="ORF">FA048_15565</name>
</gene>
<reference evidence="4 5" key="1">
    <citation type="submission" date="2019-04" db="EMBL/GenBank/DDBJ databases">
        <title>Pedobacter sp. RP-3-22 sp. nov., isolated from Arctic soil.</title>
        <authorList>
            <person name="Dahal R.H."/>
            <person name="Kim D.-U."/>
        </authorList>
    </citation>
    <scope>NUCLEOTIDE SEQUENCE [LARGE SCALE GENOMIC DNA]</scope>
    <source>
        <strain evidence="4 5">RP-3-22</strain>
    </source>
</reference>
<dbReference type="Gene3D" id="3.40.50.720">
    <property type="entry name" value="NAD(P)-binding Rossmann-like Domain"/>
    <property type="match status" value="2"/>
</dbReference>
<keyword evidence="5" id="KW-1185">Reference proteome</keyword>
<feature type="domain" description="D-isomer specific 2-hydroxyacid dehydrogenase NAD-binding" evidence="3">
    <location>
        <begin position="104"/>
        <end position="273"/>
    </location>
</feature>